<gene>
    <name evidence="5" type="ORF">J2S19_004368</name>
</gene>
<name>A0ABT9ZNE3_9BACI</name>
<dbReference type="InterPro" id="IPR004381">
    <property type="entry name" value="Glycerate_kinase"/>
</dbReference>
<dbReference type="PANTHER" id="PTHR21599:SF0">
    <property type="entry name" value="GLYCERATE KINASE"/>
    <property type="match status" value="1"/>
</dbReference>
<dbReference type="NCBIfam" id="TIGR00045">
    <property type="entry name" value="glycerate kinase"/>
    <property type="match status" value="1"/>
</dbReference>
<dbReference type="EC" id="2.7.1.31" evidence="5"/>
<evidence type="ECO:0000256" key="3">
    <source>
        <dbReference type="ARBA" id="ARBA00022777"/>
    </source>
</evidence>
<dbReference type="InterPro" id="IPR018197">
    <property type="entry name" value="Glycerate_kinase_RE-like"/>
</dbReference>
<comment type="similarity">
    <text evidence="1 4">Belongs to the glycerate kinase type-1 family.</text>
</comment>
<evidence type="ECO:0000256" key="1">
    <source>
        <dbReference type="ARBA" id="ARBA00006284"/>
    </source>
</evidence>
<proteinExistence type="inferred from homology"/>
<keyword evidence="3 4" id="KW-0418">Kinase</keyword>
<evidence type="ECO:0000313" key="5">
    <source>
        <dbReference type="EMBL" id="MDQ0233043.1"/>
    </source>
</evidence>
<comment type="caution">
    <text evidence="5">The sequence shown here is derived from an EMBL/GenBank/DDBJ whole genome shotgun (WGS) entry which is preliminary data.</text>
</comment>
<sequence>MTAKQAAEAVKRGFESIYKGSVVYDLIPMADGGEGTIQSLAVGLNGSLHEKVVTGPLGEPVKAKYAISGDQSTAIIEMAEASGLALVPYEKRNPLKTTTYGTGELIKAALDHGVSKIILGIGGSATNDGGAGMIMALGGVLYAKDGNSIARGGEALQELVKMDLTNMDPRLKQVRIEVACDVDNPLLGPRGASAVYGPQKGATPEMVEQLDKALANYHDVMKRATGKDVKTTPGAGAAGGIGVSLLACLDAKLVPGIDIVLKHTNFAERVADADIVITGEGKIDSQTTYGKAPIGVAKLAKKYSDATVIAICGTLGDGHEIVFEHGIDAAFSIVRGPCQIEDAIKNALENLEATARNIARVMKIGI</sequence>
<keyword evidence="6" id="KW-1185">Reference proteome</keyword>
<reference evidence="5 6" key="1">
    <citation type="submission" date="2023-07" db="EMBL/GenBank/DDBJ databases">
        <title>Genomic Encyclopedia of Type Strains, Phase IV (KMG-IV): sequencing the most valuable type-strain genomes for metagenomic binning, comparative biology and taxonomic classification.</title>
        <authorList>
            <person name="Goeker M."/>
        </authorList>
    </citation>
    <scope>NUCLEOTIDE SEQUENCE [LARGE SCALE GENOMIC DNA]</scope>
    <source>
        <strain evidence="5 6">DSM 29005</strain>
    </source>
</reference>
<dbReference type="InterPro" id="IPR036129">
    <property type="entry name" value="Glycerate_kinase_sf"/>
</dbReference>
<evidence type="ECO:0000313" key="6">
    <source>
        <dbReference type="Proteomes" id="UP001234495"/>
    </source>
</evidence>
<dbReference type="InterPro" id="IPR018193">
    <property type="entry name" value="Glyc_kinase_flavodox-like_fold"/>
</dbReference>
<dbReference type="Pfam" id="PF02595">
    <property type="entry name" value="Gly_kinase"/>
    <property type="match status" value="1"/>
</dbReference>
<dbReference type="Proteomes" id="UP001234495">
    <property type="component" value="Unassembled WGS sequence"/>
</dbReference>
<accession>A0ABT9ZNE3</accession>
<dbReference type="EMBL" id="JAUSUD010000029">
    <property type="protein sequence ID" value="MDQ0233043.1"/>
    <property type="molecule type" value="Genomic_DNA"/>
</dbReference>
<dbReference type="PIRSF" id="PIRSF006078">
    <property type="entry name" value="GlxK"/>
    <property type="match status" value="1"/>
</dbReference>
<dbReference type="Gene3D" id="3.90.1510.10">
    <property type="entry name" value="Glycerate kinase, domain 2"/>
    <property type="match status" value="1"/>
</dbReference>
<dbReference type="SUPFAM" id="SSF110738">
    <property type="entry name" value="Glycerate kinase I"/>
    <property type="match status" value="1"/>
</dbReference>
<evidence type="ECO:0000256" key="4">
    <source>
        <dbReference type="PIRNR" id="PIRNR006078"/>
    </source>
</evidence>
<organism evidence="5 6">
    <name type="scientific">Metabacillus malikii</name>
    <dbReference type="NCBI Taxonomy" id="1504265"/>
    <lineage>
        <taxon>Bacteria</taxon>
        <taxon>Bacillati</taxon>
        <taxon>Bacillota</taxon>
        <taxon>Bacilli</taxon>
        <taxon>Bacillales</taxon>
        <taxon>Bacillaceae</taxon>
        <taxon>Metabacillus</taxon>
    </lineage>
</organism>
<keyword evidence="2 4" id="KW-0808">Transferase</keyword>
<evidence type="ECO:0000256" key="2">
    <source>
        <dbReference type="ARBA" id="ARBA00022679"/>
    </source>
</evidence>
<dbReference type="GO" id="GO:0008887">
    <property type="term" value="F:glycerate kinase activity"/>
    <property type="evidence" value="ECO:0007669"/>
    <property type="project" value="UniProtKB-EC"/>
</dbReference>
<dbReference type="Gene3D" id="3.40.50.10350">
    <property type="entry name" value="Glycerate kinase, domain 1"/>
    <property type="match status" value="1"/>
</dbReference>
<dbReference type="PANTHER" id="PTHR21599">
    <property type="entry name" value="GLYCERATE KINASE"/>
    <property type="match status" value="1"/>
</dbReference>
<protein>
    <submittedName>
        <fullName evidence="5">Glycerate kinase</fullName>
        <ecNumber evidence="5">2.7.1.31</ecNumber>
    </submittedName>
</protein>